<organism evidence="7 8">
    <name type="scientific">Hyaloscypha variabilis (strain UAMH 11265 / GT02V1 / F)</name>
    <name type="common">Meliniomyces variabilis</name>
    <dbReference type="NCBI Taxonomy" id="1149755"/>
    <lineage>
        <taxon>Eukaryota</taxon>
        <taxon>Fungi</taxon>
        <taxon>Dikarya</taxon>
        <taxon>Ascomycota</taxon>
        <taxon>Pezizomycotina</taxon>
        <taxon>Leotiomycetes</taxon>
        <taxon>Helotiales</taxon>
        <taxon>Hyaloscyphaceae</taxon>
        <taxon>Hyaloscypha</taxon>
        <taxon>Hyaloscypha variabilis</taxon>
    </lineage>
</organism>
<feature type="region of interest" description="Disordered" evidence="5">
    <location>
        <begin position="654"/>
        <end position="707"/>
    </location>
</feature>
<evidence type="ECO:0000256" key="5">
    <source>
        <dbReference type="SAM" id="MobiDB-lite"/>
    </source>
</evidence>
<evidence type="ECO:0000313" key="8">
    <source>
        <dbReference type="Proteomes" id="UP000235786"/>
    </source>
</evidence>
<evidence type="ECO:0000256" key="3">
    <source>
        <dbReference type="ARBA" id="ARBA00022989"/>
    </source>
</evidence>
<sequence length="707" mass="81409">MTEMWNPPTGSDQFAKQFHVDVKLDNAKLEETFQETVNLFLAPFRIIRDLGPASIDFGHAVLPHIAMFEPSPHVAAAFISGSPEKPILLLGGFGNGQEIIKMEWYRLRAQGFAGSVVDATKLVEVFRSEWRKRILTNDTDHEFKLLNYDEGARPRFLDIKDYWSNAQRMRDFLPSKLHEPVFGSLLIYRVPKRFLSLRDLSLILHQLDARRSYLAYISVGSPGYSTLFLGDISSRPVFAFAGGWLGRQSHIYWSLTQRERYGQPIHWKLDDSGWMYIDQHFRFLEIYQAPEMANTDQSSKSRPGIYCNRVDGTLRLPHGHKFEAFKLVERRYMAAITTTVMLQLPVYSITVVFEDQKSPISDFLFELDQKSWQESSFQLGICCKGITVFQLALFKIVKRYSEAWTKSLDAIDQIVQVQTADILDKKSRRDLMFDRSLEKSELYFAVLQILRIISDWIHESVTDLENQKESRAYFHRLGHGMAEYLSEEGRERDREVINSNWDLLALHHAKLAKALLDRIEKKTTEVQSLRDGVISNPIAFTLMCSDAKLTQLFNATQVREATRATRISQYIFVFTVMTIFYLPLSFVAALFGMHLFDGADLHETQTSFYISAVLIAVVTYLLSGVAVWWVGDLEREQEMKDWWQSWKAKHTNRKDSFKDTTTTDHNKTEGAQSSGRESRYTSLLELLRPRKKNGAKPAAGSKLPPEP</sequence>
<proteinExistence type="predicted"/>
<dbReference type="InterPro" id="IPR045863">
    <property type="entry name" value="CorA_TM1_TM2"/>
</dbReference>
<keyword evidence="3 6" id="KW-1133">Transmembrane helix</keyword>
<dbReference type="SUPFAM" id="SSF144083">
    <property type="entry name" value="Magnesium transport protein CorA, transmembrane region"/>
    <property type="match status" value="1"/>
</dbReference>
<feature type="compositionally biased region" description="Basic and acidic residues" evidence="5">
    <location>
        <begin position="654"/>
        <end position="668"/>
    </location>
</feature>
<dbReference type="STRING" id="1149755.A0A2J6RCS1"/>
<dbReference type="GO" id="GO:0016020">
    <property type="term" value="C:membrane"/>
    <property type="evidence" value="ECO:0007669"/>
    <property type="project" value="UniProtKB-SubCell"/>
</dbReference>
<protein>
    <recommendedName>
        <fullName evidence="9">Cora-domain-containing protein</fullName>
    </recommendedName>
</protein>
<evidence type="ECO:0000256" key="4">
    <source>
        <dbReference type="ARBA" id="ARBA00023136"/>
    </source>
</evidence>
<dbReference type="AlphaFoldDB" id="A0A2J6RCS1"/>
<keyword evidence="4 6" id="KW-0472">Membrane</keyword>
<dbReference type="Gene3D" id="1.20.58.340">
    <property type="entry name" value="Magnesium transport protein CorA, transmembrane region"/>
    <property type="match status" value="1"/>
</dbReference>
<feature type="transmembrane region" description="Helical" evidence="6">
    <location>
        <begin position="332"/>
        <end position="353"/>
    </location>
</feature>
<comment type="subcellular location">
    <subcellularLocation>
        <location evidence="1">Membrane</location>
        <topology evidence="1">Multi-pass membrane protein</topology>
    </subcellularLocation>
</comment>
<accession>A0A2J6RCS1</accession>
<evidence type="ECO:0000256" key="2">
    <source>
        <dbReference type="ARBA" id="ARBA00022692"/>
    </source>
</evidence>
<dbReference type="Proteomes" id="UP000235786">
    <property type="component" value="Unassembled WGS sequence"/>
</dbReference>
<name>A0A2J6RCS1_HYAVF</name>
<evidence type="ECO:0000256" key="1">
    <source>
        <dbReference type="ARBA" id="ARBA00004141"/>
    </source>
</evidence>
<feature type="transmembrane region" description="Helical" evidence="6">
    <location>
        <begin position="608"/>
        <end position="630"/>
    </location>
</feature>
<feature type="transmembrane region" description="Helical" evidence="6">
    <location>
        <begin position="570"/>
        <end position="596"/>
    </location>
</feature>
<dbReference type="OrthoDB" id="3563120at2759"/>
<gene>
    <name evidence="7" type="ORF">L207DRAFT_637429</name>
</gene>
<evidence type="ECO:0000313" key="7">
    <source>
        <dbReference type="EMBL" id="PMD36299.1"/>
    </source>
</evidence>
<keyword evidence="8" id="KW-1185">Reference proteome</keyword>
<evidence type="ECO:0000256" key="6">
    <source>
        <dbReference type="SAM" id="Phobius"/>
    </source>
</evidence>
<reference evidence="7 8" key="1">
    <citation type="submission" date="2016-04" db="EMBL/GenBank/DDBJ databases">
        <title>A degradative enzymes factory behind the ericoid mycorrhizal symbiosis.</title>
        <authorList>
            <consortium name="DOE Joint Genome Institute"/>
            <person name="Martino E."/>
            <person name="Morin E."/>
            <person name="Grelet G."/>
            <person name="Kuo A."/>
            <person name="Kohler A."/>
            <person name="Daghino S."/>
            <person name="Barry K."/>
            <person name="Choi C."/>
            <person name="Cichocki N."/>
            <person name="Clum A."/>
            <person name="Copeland A."/>
            <person name="Hainaut M."/>
            <person name="Haridas S."/>
            <person name="Labutti K."/>
            <person name="Lindquist E."/>
            <person name="Lipzen A."/>
            <person name="Khouja H.-R."/>
            <person name="Murat C."/>
            <person name="Ohm R."/>
            <person name="Olson A."/>
            <person name="Spatafora J."/>
            <person name="Veneault-Fourrey C."/>
            <person name="Henrissat B."/>
            <person name="Grigoriev I."/>
            <person name="Martin F."/>
            <person name="Perotto S."/>
        </authorList>
    </citation>
    <scope>NUCLEOTIDE SEQUENCE [LARGE SCALE GENOMIC DNA]</scope>
    <source>
        <strain evidence="7 8">F</strain>
    </source>
</reference>
<keyword evidence="2 6" id="KW-0812">Transmembrane</keyword>
<dbReference type="EMBL" id="KZ613951">
    <property type="protein sequence ID" value="PMD36299.1"/>
    <property type="molecule type" value="Genomic_DNA"/>
</dbReference>
<evidence type="ECO:0008006" key="9">
    <source>
        <dbReference type="Google" id="ProtNLM"/>
    </source>
</evidence>